<name>A0ABQ5J506_9ASTR</name>
<sequence length="1558" mass="176607">MVKIHTDKNVADLLTKAFDFWATVKTKTINGEVQLQALVDGKKIIITESIVRRDHQLEDVEGIDCLPNATIFEQLSLMGAKTTAWNEFSSTMASTIICLATNHKFNFSKFIFESMVKNLENVSGKFLMYPSGPTTKVADEAVNEEMDDRLERAATIATSLDAEQDMGAKTPWGIPLLKLDLRMYLNIPIIHCSQEVTHFEVEITSLKLRVKKLEKKGGSRTYKLKRIYKVGKSARVISSDEAILGDQEDASKQGRKINNIDKDAEITLVHETQGRYGDEEIFDTCILDGDDVLAEPEVTVKNMNLSVDEVTLAQALAALKSAKQESNTVAAMREAQLNKETNNQLYAPKREIQCPTYQKYMAWIQAQSVRNDIKLDDIQKLFDKAMKRVNTFVDMDTELVEDSKIRTEGSETRVEGSSKKAGEELEQESSKKQKLEEDKETPTNYNDYSPLQCHGDEGGGESWRSLRCLFSLYMAVFGQPTSVPGLLYKNLEITAIYYRLENPWFLISYSRTRANSMKMIWNNGLEVAALSTKNESVSTVTRWDTLQGNVEHQGTKRVSSDIKTTLGSKETMKTHLQENEVLFSEEVAVLKREVACKDYEINVLKSEFEKVKQEKEDPEFKSYGSKDSKLESNIVCDKKSDDSKENSDDSLVKEQVSEDTSSFVESPLNVDKETVFLVDKKIEFVKPKNHEKPVKKSVRYAEMYRSQSPRGNQRNRNGQKSNQLGSDFVMYNKACFICGSFDHVQINYNYHQRERMVSRNNYNRVDYDYYAKTTHPSAHMNMTPRAVLLKTGLTPLNTVRPVNTAHPKPAVYSAKSMSHFFKQAQLTDQRPFYKKTTLTSRYVNQQLNTAMRHYHNERPKAVNTARSCTAPVNAVRAKRVNSVKTSACWVWRPTRPNGASLVFKRHNYIDARGRSNGCLRHMTGNIAYLSDFKEFDGGYVTFRGGAHGGRISSKGTLKTDSLDFEDVYFVNELNFNLFSVSQMCDKKNYFLFTDTQYLVLSPNFKLPDESQILLKIPRKDNMYSFDMKNIVPKESLTCLVAKDTLDESMLWHRRFGHINFKNINKLVKDNLVRGLPTKRFKNDQTCVACLKGKQHRASCKSKVLNPITKPLFMLHIDLFGPTFVSSLMHKKYCLVVTDDYSRTPQQNDVAERRNRTLIEAARTMLADSKLPTTFWAKSVSTACYVQNKILVVKPHNKTPYELFRGLKPDLNFMRPFRCHVTILNTLDNLGKFGGKSDAGFFVGYSLSSKAFRVYNTRTRRVEENLHIGFLKNKPLIEGNGPKWLFDIDSLTQSMNYVPVVSGTISNEFAGTISNESAGTQEKLNAGTSTQKEKIIQDCVMMPIWKDASYFDLPSKDVGNGEPKSASDDQKQAEDGSHNESDEKDKSKDDSSPKEVNVAGQHVNTASLKVNTVDPSVNTASSNDQDSPKDMFKLGASHTLEATHVEFFSDEDEPEVDLGNITNSYTIPTTPNTRIHKDHPIKNVIGDVKSTIQTRRMTKSTSEQGFLSAVYEQKTHDTLNTCLYACFLSQIEPTSIAKALSDSSWMEAMQEELLQFKLQ</sequence>
<feature type="compositionally biased region" description="Basic and acidic residues" evidence="2">
    <location>
        <begin position="634"/>
        <end position="656"/>
    </location>
</feature>
<dbReference type="InterPro" id="IPR057670">
    <property type="entry name" value="SH3_retrovirus"/>
</dbReference>
<reference evidence="6" key="2">
    <citation type="submission" date="2022-01" db="EMBL/GenBank/DDBJ databases">
        <authorList>
            <person name="Yamashiro T."/>
            <person name="Shiraishi A."/>
            <person name="Satake H."/>
            <person name="Nakayama K."/>
        </authorList>
    </citation>
    <scope>NUCLEOTIDE SEQUENCE</scope>
</reference>
<keyword evidence="7" id="KW-1185">Reference proteome</keyword>
<dbReference type="InterPro" id="IPR025724">
    <property type="entry name" value="GAG-pre-integrase_dom"/>
</dbReference>
<protein>
    <submittedName>
        <fullName evidence="6">Ribonuclease H-like domain-containing protein</fullName>
    </submittedName>
</protein>
<keyword evidence="1" id="KW-0378">Hydrolase</keyword>
<dbReference type="InterPro" id="IPR054722">
    <property type="entry name" value="PolX-like_BBD"/>
</dbReference>
<feature type="compositionally biased region" description="Polar residues" evidence="2">
    <location>
        <begin position="1401"/>
        <end position="1424"/>
    </location>
</feature>
<evidence type="ECO:0000259" key="5">
    <source>
        <dbReference type="Pfam" id="PF25597"/>
    </source>
</evidence>
<feature type="domain" description="GAG-pre-integrase" evidence="3">
    <location>
        <begin position="1021"/>
        <end position="1094"/>
    </location>
</feature>
<feature type="region of interest" description="Disordered" evidence="2">
    <location>
        <begin position="634"/>
        <end position="658"/>
    </location>
</feature>
<feature type="region of interest" description="Disordered" evidence="2">
    <location>
        <begin position="404"/>
        <end position="452"/>
    </location>
</feature>
<dbReference type="InterPro" id="IPR039537">
    <property type="entry name" value="Retrotran_Ty1/copia-like"/>
</dbReference>
<reference evidence="6" key="1">
    <citation type="journal article" date="2022" name="Int. J. Mol. Sci.">
        <title>Draft Genome of Tanacetum Coccineum: Genomic Comparison of Closely Related Tanacetum-Family Plants.</title>
        <authorList>
            <person name="Yamashiro T."/>
            <person name="Shiraishi A."/>
            <person name="Nakayama K."/>
            <person name="Satake H."/>
        </authorList>
    </citation>
    <scope>NUCLEOTIDE SEQUENCE</scope>
</reference>
<dbReference type="Pfam" id="PF22936">
    <property type="entry name" value="Pol_BBD"/>
    <property type="match status" value="1"/>
</dbReference>
<feature type="compositionally biased region" description="Basic and acidic residues" evidence="2">
    <location>
        <begin position="404"/>
        <end position="441"/>
    </location>
</feature>
<proteinExistence type="predicted"/>
<evidence type="ECO:0000313" key="7">
    <source>
        <dbReference type="Proteomes" id="UP001151760"/>
    </source>
</evidence>
<dbReference type="Pfam" id="PF25597">
    <property type="entry name" value="SH3_retrovirus"/>
    <property type="match status" value="1"/>
</dbReference>
<dbReference type="SUPFAM" id="SSF53098">
    <property type="entry name" value="Ribonuclease H-like"/>
    <property type="match status" value="1"/>
</dbReference>
<feature type="domain" description="Retroviral polymerase SH3-like" evidence="5">
    <location>
        <begin position="1218"/>
        <end position="1273"/>
    </location>
</feature>
<evidence type="ECO:0000259" key="4">
    <source>
        <dbReference type="Pfam" id="PF22936"/>
    </source>
</evidence>
<evidence type="ECO:0000259" key="3">
    <source>
        <dbReference type="Pfam" id="PF13976"/>
    </source>
</evidence>
<feature type="domain" description="Retrovirus-related Pol polyprotein from transposon TNT 1-94-like beta-barrel" evidence="4">
    <location>
        <begin position="916"/>
        <end position="987"/>
    </location>
</feature>
<dbReference type="EMBL" id="BQNB010021557">
    <property type="protein sequence ID" value="GJU07616.1"/>
    <property type="molecule type" value="Genomic_DNA"/>
</dbReference>
<dbReference type="Gene3D" id="3.30.420.10">
    <property type="entry name" value="Ribonuclease H-like superfamily/Ribonuclease H"/>
    <property type="match status" value="1"/>
</dbReference>
<evidence type="ECO:0000313" key="6">
    <source>
        <dbReference type="EMBL" id="GJU07616.1"/>
    </source>
</evidence>
<gene>
    <name evidence="6" type="ORF">Tco_1124046</name>
</gene>
<evidence type="ECO:0000256" key="2">
    <source>
        <dbReference type="SAM" id="MobiDB-lite"/>
    </source>
</evidence>
<dbReference type="InterPro" id="IPR036397">
    <property type="entry name" value="RNaseH_sf"/>
</dbReference>
<dbReference type="Pfam" id="PF13976">
    <property type="entry name" value="gag_pre-integrs"/>
    <property type="match status" value="1"/>
</dbReference>
<keyword evidence="1" id="KW-0645">Protease</keyword>
<accession>A0ABQ5J506</accession>
<dbReference type="PANTHER" id="PTHR42648:SF32">
    <property type="entry name" value="RIBONUCLEASE H-LIKE DOMAIN, GAG-PRE-INTEGRASE DOMAIN PROTEIN-RELATED"/>
    <property type="match status" value="1"/>
</dbReference>
<comment type="caution">
    <text evidence="6">The sequence shown here is derived from an EMBL/GenBank/DDBJ whole genome shotgun (WGS) entry which is preliminary data.</text>
</comment>
<dbReference type="Proteomes" id="UP001151760">
    <property type="component" value="Unassembled WGS sequence"/>
</dbReference>
<feature type="compositionally biased region" description="Basic and acidic residues" evidence="2">
    <location>
        <begin position="1364"/>
        <end position="1392"/>
    </location>
</feature>
<dbReference type="PANTHER" id="PTHR42648">
    <property type="entry name" value="TRANSPOSASE, PUTATIVE-RELATED"/>
    <property type="match status" value="1"/>
</dbReference>
<evidence type="ECO:0000256" key="1">
    <source>
        <dbReference type="ARBA" id="ARBA00022670"/>
    </source>
</evidence>
<dbReference type="InterPro" id="IPR012337">
    <property type="entry name" value="RNaseH-like_sf"/>
</dbReference>
<feature type="region of interest" description="Disordered" evidence="2">
    <location>
        <begin position="1354"/>
        <end position="1429"/>
    </location>
</feature>
<organism evidence="6 7">
    <name type="scientific">Tanacetum coccineum</name>
    <dbReference type="NCBI Taxonomy" id="301880"/>
    <lineage>
        <taxon>Eukaryota</taxon>
        <taxon>Viridiplantae</taxon>
        <taxon>Streptophyta</taxon>
        <taxon>Embryophyta</taxon>
        <taxon>Tracheophyta</taxon>
        <taxon>Spermatophyta</taxon>
        <taxon>Magnoliopsida</taxon>
        <taxon>eudicotyledons</taxon>
        <taxon>Gunneridae</taxon>
        <taxon>Pentapetalae</taxon>
        <taxon>asterids</taxon>
        <taxon>campanulids</taxon>
        <taxon>Asterales</taxon>
        <taxon>Asteraceae</taxon>
        <taxon>Asteroideae</taxon>
        <taxon>Anthemideae</taxon>
        <taxon>Anthemidinae</taxon>
        <taxon>Tanacetum</taxon>
    </lineage>
</organism>